<protein>
    <recommendedName>
        <fullName evidence="2">histidine kinase</fullName>
        <ecNumber evidence="2">2.7.13.3</ecNumber>
    </recommendedName>
</protein>
<dbReference type="SMART" id="SM00387">
    <property type="entry name" value="HATPase_c"/>
    <property type="match status" value="1"/>
</dbReference>
<dbReference type="CDD" id="cd00082">
    <property type="entry name" value="HisKA"/>
    <property type="match status" value="1"/>
</dbReference>
<dbReference type="InterPro" id="IPR013656">
    <property type="entry name" value="PAS_4"/>
</dbReference>
<dbReference type="SMART" id="SM00091">
    <property type="entry name" value="PAS"/>
    <property type="match status" value="3"/>
</dbReference>
<organism evidence="11 12">
    <name type="scientific">Chryseobacterium nepalense</name>
    <dbReference type="NCBI Taxonomy" id="1854498"/>
    <lineage>
        <taxon>Bacteria</taxon>
        <taxon>Pseudomonadati</taxon>
        <taxon>Bacteroidota</taxon>
        <taxon>Flavobacteriia</taxon>
        <taxon>Flavobacteriales</taxon>
        <taxon>Weeksellaceae</taxon>
        <taxon>Chryseobacterium group</taxon>
        <taxon>Chryseobacterium</taxon>
    </lineage>
</organism>
<feature type="domain" description="PAS" evidence="9">
    <location>
        <begin position="270"/>
        <end position="340"/>
    </location>
</feature>
<evidence type="ECO:0000313" key="12">
    <source>
        <dbReference type="Proteomes" id="UP000830552"/>
    </source>
</evidence>
<dbReference type="EC" id="2.7.13.3" evidence="2"/>
<dbReference type="RefSeq" id="WP_248394545.1">
    <property type="nucleotide sequence ID" value="NZ_CP096203.1"/>
</dbReference>
<keyword evidence="3" id="KW-0597">Phosphoprotein</keyword>
<evidence type="ECO:0000256" key="6">
    <source>
        <dbReference type="ARBA" id="ARBA00023012"/>
    </source>
</evidence>
<dbReference type="Pfam" id="PF00512">
    <property type="entry name" value="HisKA"/>
    <property type="match status" value="1"/>
</dbReference>
<keyword evidence="7" id="KW-0472">Membrane</keyword>
<dbReference type="Gene3D" id="3.30.565.10">
    <property type="entry name" value="Histidine kinase-like ATPase, C-terminal domain"/>
    <property type="match status" value="1"/>
</dbReference>
<keyword evidence="6" id="KW-0902">Two-component regulatory system</keyword>
<dbReference type="PROSITE" id="PS50109">
    <property type="entry name" value="HIS_KIN"/>
    <property type="match status" value="1"/>
</dbReference>
<name>A0ABY4KAE1_9FLAO</name>
<evidence type="ECO:0000259" key="10">
    <source>
        <dbReference type="PROSITE" id="PS50113"/>
    </source>
</evidence>
<sequence>MKSFLEQNVSQESLITLFSQAPVAMCLLTGDNFSINSANPQMLEIWGKEASVIGRSLFEILPEIIEQGFKEILENVYRTGEIFKGNKWPVFLEKYGKYEEYFFTFIFAPVYNDDKKIIGISIVATEVTDQIFSERKLKESEYRFEHLIKKSDYPIAIYRTEELYIEFANEQMLKTWGKSASVIGMKLEDALPELEGQPFIGLLKNIFKTGETYASKEASADLMVNGKLQTFYYDFSYKPLKSPTGEVYAILNMAVDITDLVMAKKEIQEREKKFRDLADSMPQFVWTCDTKGEITYMNKSWYRYTGSTENENQTSLVKRMMRPETIAKVDQVWEDCIKTNTPFVMEYELEDPVQKGNYRWFLGRAVPNFAENGEVNQWTGTFTDIDEFKQLETQKDNFLGIASHELKTPLTSLKLYTQFIKNNLEKAGDPKNANVARRMDYQIDLLTGLINELLDVTKIQKGQMQLNESLFDFDKLVDEVVEEQQMTSRHKLFVSRSVAIGDVFADRHRISQVIANLISNAIKYSPDADEVHISTSLHGDRAQFNVKDFGIGIPKDKQSKVFEQYYRISGSKDYTFSGLGLGLFISAEIIRRTGGEIFVSSSEGEGSDFCFRIPKYKN</sequence>
<dbReference type="SUPFAM" id="SSF55785">
    <property type="entry name" value="PYP-like sensor domain (PAS domain)"/>
    <property type="match status" value="3"/>
</dbReference>
<evidence type="ECO:0000256" key="2">
    <source>
        <dbReference type="ARBA" id="ARBA00012438"/>
    </source>
</evidence>
<dbReference type="InterPro" id="IPR005467">
    <property type="entry name" value="His_kinase_dom"/>
</dbReference>
<dbReference type="Gene3D" id="3.30.450.20">
    <property type="entry name" value="PAS domain"/>
    <property type="match status" value="3"/>
</dbReference>
<evidence type="ECO:0000256" key="1">
    <source>
        <dbReference type="ARBA" id="ARBA00000085"/>
    </source>
</evidence>
<dbReference type="Proteomes" id="UP000830552">
    <property type="component" value="Chromosome"/>
</dbReference>
<gene>
    <name evidence="11" type="ORF">M0D58_07000</name>
</gene>
<feature type="domain" description="PAC" evidence="10">
    <location>
        <begin position="343"/>
        <end position="397"/>
    </location>
</feature>
<dbReference type="PROSITE" id="PS50113">
    <property type="entry name" value="PAC"/>
    <property type="match status" value="1"/>
</dbReference>
<dbReference type="EMBL" id="CP096203">
    <property type="protein sequence ID" value="UPQ77291.1"/>
    <property type="molecule type" value="Genomic_DNA"/>
</dbReference>
<evidence type="ECO:0000256" key="7">
    <source>
        <dbReference type="ARBA" id="ARBA00023136"/>
    </source>
</evidence>
<dbReference type="SUPFAM" id="SSF47384">
    <property type="entry name" value="Homodimeric domain of signal transducing histidine kinase"/>
    <property type="match status" value="1"/>
</dbReference>
<keyword evidence="12" id="KW-1185">Reference proteome</keyword>
<dbReference type="Pfam" id="PF08448">
    <property type="entry name" value="PAS_4"/>
    <property type="match status" value="1"/>
</dbReference>
<dbReference type="InterPro" id="IPR000700">
    <property type="entry name" value="PAS-assoc_C"/>
</dbReference>
<comment type="catalytic activity">
    <reaction evidence="1">
        <text>ATP + protein L-histidine = ADP + protein N-phospho-L-histidine.</text>
        <dbReference type="EC" id="2.7.13.3"/>
    </reaction>
</comment>
<evidence type="ECO:0000313" key="11">
    <source>
        <dbReference type="EMBL" id="UPQ77291.1"/>
    </source>
</evidence>
<dbReference type="PRINTS" id="PR00344">
    <property type="entry name" value="BCTRLSENSOR"/>
</dbReference>
<dbReference type="InterPro" id="IPR003661">
    <property type="entry name" value="HisK_dim/P_dom"/>
</dbReference>
<dbReference type="InterPro" id="IPR000014">
    <property type="entry name" value="PAS"/>
</dbReference>
<keyword evidence="4" id="KW-0808">Transferase</keyword>
<dbReference type="PANTHER" id="PTHR45453">
    <property type="entry name" value="PHOSPHATE REGULON SENSOR PROTEIN PHOR"/>
    <property type="match status" value="1"/>
</dbReference>
<dbReference type="Gene3D" id="1.10.287.130">
    <property type="match status" value="1"/>
</dbReference>
<dbReference type="InterPro" id="IPR004358">
    <property type="entry name" value="Sig_transdc_His_kin-like_C"/>
</dbReference>
<keyword evidence="5" id="KW-0418">Kinase</keyword>
<dbReference type="SMART" id="SM00388">
    <property type="entry name" value="HisKA"/>
    <property type="match status" value="1"/>
</dbReference>
<evidence type="ECO:0000259" key="9">
    <source>
        <dbReference type="PROSITE" id="PS50112"/>
    </source>
</evidence>
<dbReference type="PROSITE" id="PS50112">
    <property type="entry name" value="PAS"/>
    <property type="match status" value="1"/>
</dbReference>
<dbReference type="InterPro" id="IPR050351">
    <property type="entry name" value="BphY/WalK/GraS-like"/>
</dbReference>
<dbReference type="CDD" id="cd00130">
    <property type="entry name" value="PAS"/>
    <property type="match status" value="1"/>
</dbReference>
<accession>A0ABY4KAE1</accession>
<dbReference type="InterPro" id="IPR036097">
    <property type="entry name" value="HisK_dim/P_sf"/>
</dbReference>
<dbReference type="Pfam" id="PF08447">
    <property type="entry name" value="PAS_3"/>
    <property type="match status" value="1"/>
</dbReference>
<dbReference type="InterPro" id="IPR003594">
    <property type="entry name" value="HATPase_dom"/>
</dbReference>
<dbReference type="PANTHER" id="PTHR45453:SF1">
    <property type="entry name" value="PHOSPHATE REGULON SENSOR PROTEIN PHOR"/>
    <property type="match status" value="1"/>
</dbReference>
<feature type="domain" description="Histidine kinase" evidence="8">
    <location>
        <begin position="401"/>
        <end position="617"/>
    </location>
</feature>
<dbReference type="InterPro" id="IPR013655">
    <property type="entry name" value="PAS_fold_3"/>
</dbReference>
<dbReference type="NCBIfam" id="TIGR00229">
    <property type="entry name" value="sensory_box"/>
    <property type="match status" value="1"/>
</dbReference>
<dbReference type="InterPro" id="IPR036890">
    <property type="entry name" value="HATPase_C_sf"/>
</dbReference>
<evidence type="ECO:0000256" key="5">
    <source>
        <dbReference type="ARBA" id="ARBA00022777"/>
    </source>
</evidence>
<proteinExistence type="predicted"/>
<evidence type="ECO:0000256" key="3">
    <source>
        <dbReference type="ARBA" id="ARBA00022553"/>
    </source>
</evidence>
<dbReference type="InterPro" id="IPR035965">
    <property type="entry name" value="PAS-like_dom_sf"/>
</dbReference>
<dbReference type="SUPFAM" id="SSF55874">
    <property type="entry name" value="ATPase domain of HSP90 chaperone/DNA topoisomerase II/histidine kinase"/>
    <property type="match status" value="1"/>
</dbReference>
<dbReference type="Pfam" id="PF02518">
    <property type="entry name" value="HATPase_c"/>
    <property type="match status" value="1"/>
</dbReference>
<reference evidence="11" key="1">
    <citation type="submission" date="2022-04" db="EMBL/GenBank/DDBJ databases">
        <title>Evolutionary, genomic, and biogeographic characterization of Chryseobacterium nepalense represented by a plastic-degrading bacterium AC3.</title>
        <authorList>
            <person name="Yin Z."/>
            <person name="Liu X."/>
            <person name="Wang D."/>
            <person name="Xie Z."/>
        </authorList>
    </citation>
    <scope>NUCLEOTIDE SEQUENCE</scope>
    <source>
        <strain evidence="11">AC3</strain>
    </source>
</reference>
<evidence type="ECO:0000259" key="8">
    <source>
        <dbReference type="PROSITE" id="PS50109"/>
    </source>
</evidence>
<evidence type="ECO:0000256" key="4">
    <source>
        <dbReference type="ARBA" id="ARBA00022679"/>
    </source>
</evidence>
<dbReference type="Pfam" id="PF13426">
    <property type="entry name" value="PAS_9"/>
    <property type="match status" value="1"/>
</dbReference>
<dbReference type="CDD" id="cd00075">
    <property type="entry name" value="HATPase"/>
    <property type="match status" value="1"/>
</dbReference>